<dbReference type="GO" id="GO:0008658">
    <property type="term" value="F:penicillin binding"/>
    <property type="evidence" value="ECO:0007669"/>
    <property type="project" value="InterPro"/>
</dbReference>
<dbReference type="Gene3D" id="3.30.450.330">
    <property type="match status" value="1"/>
</dbReference>
<name>A0A3P1T6I8_9ACTN</name>
<dbReference type="InterPro" id="IPR005311">
    <property type="entry name" value="PBP_dimer"/>
</dbReference>
<evidence type="ECO:0000313" key="8">
    <source>
        <dbReference type="Proteomes" id="UP000280819"/>
    </source>
</evidence>
<dbReference type="PANTHER" id="PTHR30627:SF1">
    <property type="entry name" value="PEPTIDOGLYCAN D,D-TRANSPEPTIDASE FTSI"/>
    <property type="match status" value="1"/>
</dbReference>
<dbReference type="SUPFAM" id="SSF56601">
    <property type="entry name" value="beta-lactamase/transpeptidase-like"/>
    <property type="match status" value="1"/>
</dbReference>
<dbReference type="Proteomes" id="UP000280819">
    <property type="component" value="Unassembled WGS sequence"/>
</dbReference>
<dbReference type="PANTHER" id="PTHR30627">
    <property type="entry name" value="PEPTIDOGLYCAN D,D-TRANSPEPTIDASE"/>
    <property type="match status" value="1"/>
</dbReference>
<comment type="caution">
    <text evidence="7">The sequence shown here is derived from an EMBL/GenBank/DDBJ whole genome shotgun (WGS) entry which is preliminary data.</text>
</comment>
<evidence type="ECO:0000256" key="1">
    <source>
        <dbReference type="ARBA" id="ARBA00004370"/>
    </source>
</evidence>
<feature type="domain" description="Penicillin-binding protein dimerisation" evidence="6">
    <location>
        <begin position="104"/>
        <end position="277"/>
    </location>
</feature>
<dbReference type="Pfam" id="PF00905">
    <property type="entry name" value="Transpeptidase"/>
    <property type="match status" value="1"/>
</dbReference>
<keyword evidence="3" id="KW-0472">Membrane</keyword>
<evidence type="ECO:0000256" key="3">
    <source>
        <dbReference type="ARBA" id="ARBA00023136"/>
    </source>
</evidence>
<dbReference type="Pfam" id="PF03717">
    <property type="entry name" value="PBP_dimer"/>
    <property type="match status" value="1"/>
</dbReference>
<dbReference type="Gene3D" id="3.90.1310.10">
    <property type="entry name" value="Penicillin-binding protein 2a (Domain 2)"/>
    <property type="match status" value="1"/>
</dbReference>
<evidence type="ECO:0000313" key="7">
    <source>
        <dbReference type="EMBL" id="RRD04940.1"/>
    </source>
</evidence>
<sequence>MSTPQGRSAPRRRPATSRARPTTSRTRPVKRPTQRPGSNRGRRYRKGVHLPVGRSRFRIRAFMLALAVLLFGCVLRAVQLQTFDSQAFAAEAAAKMQNTRELLPERGHLVDRNGVVLAGTESAMLITVDPEQVQWNGADTRHPMSEKKQQEAEAAPQAVAKILATHLGGSEEEYLETLLKKGSRYEVIARKVPAATWLLIDADMKKGIDGDGKRRWYGLYAEPDPIRTYPSRTLASNVIGFVNGEGEGVTGLEGSLNTELAGTVGSEVYDRSTYGRIPLGTNVLTPPVGGTSYSLTLDADLQWFTEQRLAESIRQSGAETGVALVMNVNNGEILALANAPSFDSANPGAADVSDLGNRSVSAAYEPGSTQKVLTMAALADSGLVTPDTQLTVPSRIASGAGHVSDSFEHGTIKLTARGVVAQSSNIGTIQLARQLDKERMHSYLTEFGLGAKPGTGLPAETPGRLPGPDMADYTRDQISFGQGLSVSAVQMAAALSAAVNGGVYHQPHVLRSATRADGTPVTLAEPTSRRVISQEASAMVVEMMESVITGVGDGERAIPGYRTAGKSGTAQRFDANCKCYNGYTASFVGVAPAENPQILVYVVLDRPTNGNLGSQLALPVVNSILQMSLPRYNVLPSATPARNEPLTWE</sequence>
<dbReference type="InterPro" id="IPR001460">
    <property type="entry name" value="PCN-bd_Tpept"/>
</dbReference>
<dbReference type="Gene3D" id="3.40.710.10">
    <property type="entry name" value="DD-peptidase/beta-lactamase superfamily"/>
    <property type="match status" value="1"/>
</dbReference>
<evidence type="ECO:0000256" key="2">
    <source>
        <dbReference type="ARBA" id="ARBA00007171"/>
    </source>
</evidence>
<dbReference type="AlphaFoldDB" id="A0A3P1T6I8"/>
<dbReference type="GO" id="GO:0071555">
    <property type="term" value="P:cell wall organization"/>
    <property type="evidence" value="ECO:0007669"/>
    <property type="project" value="TreeGrafter"/>
</dbReference>
<dbReference type="GO" id="GO:0005886">
    <property type="term" value="C:plasma membrane"/>
    <property type="evidence" value="ECO:0007669"/>
    <property type="project" value="TreeGrafter"/>
</dbReference>
<accession>A0A3P1T6I8</accession>
<evidence type="ECO:0000259" key="6">
    <source>
        <dbReference type="Pfam" id="PF03717"/>
    </source>
</evidence>
<dbReference type="SUPFAM" id="SSF56519">
    <property type="entry name" value="Penicillin binding protein dimerisation domain"/>
    <property type="match status" value="1"/>
</dbReference>
<evidence type="ECO:0000259" key="5">
    <source>
        <dbReference type="Pfam" id="PF00905"/>
    </source>
</evidence>
<feature type="region of interest" description="Disordered" evidence="4">
    <location>
        <begin position="1"/>
        <end position="47"/>
    </location>
</feature>
<gene>
    <name evidence="7" type="ORF">EII34_08405</name>
</gene>
<feature type="domain" description="Penicillin-binding protein transpeptidase" evidence="5">
    <location>
        <begin position="321"/>
        <end position="626"/>
    </location>
</feature>
<reference evidence="7 8" key="1">
    <citation type="submission" date="2018-11" db="EMBL/GenBank/DDBJ databases">
        <title>Genomes From Bacteria Associated with the Canine Oral Cavity: a Test Case for Automated Genome-Based Taxonomic Assignment.</title>
        <authorList>
            <person name="Coil D.A."/>
            <person name="Jospin G."/>
            <person name="Darling A.E."/>
            <person name="Wallis C."/>
            <person name="Davis I.J."/>
            <person name="Harris S."/>
            <person name="Eisen J.A."/>
            <person name="Holcombe L.J."/>
            <person name="O'Flynn C."/>
        </authorList>
    </citation>
    <scope>NUCLEOTIDE SEQUENCE [LARGE SCALE GENOMIC DNA]</scope>
    <source>
        <strain evidence="7 8">OH887_COT-365</strain>
    </source>
</reference>
<evidence type="ECO:0000256" key="4">
    <source>
        <dbReference type="SAM" id="MobiDB-lite"/>
    </source>
</evidence>
<proteinExistence type="inferred from homology"/>
<comment type="similarity">
    <text evidence="2">Belongs to the transpeptidase family.</text>
</comment>
<organism evidence="7 8">
    <name type="scientific">Arachnia propionica</name>
    <dbReference type="NCBI Taxonomy" id="1750"/>
    <lineage>
        <taxon>Bacteria</taxon>
        <taxon>Bacillati</taxon>
        <taxon>Actinomycetota</taxon>
        <taxon>Actinomycetes</taxon>
        <taxon>Propionibacteriales</taxon>
        <taxon>Propionibacteriaceae</taxon>
        <taxon>Arachnia</taxon>
    </lineage>
</organism>
<dbReference type="InterPro" id="IPR036138">
    <property type="entry name" value="PBP_dimer_sf"/>
</dbReference>
<dbReference type="RefSeq" id="WP_124844715.1">
    <property type="nucleotide sequence ID" value="NZ_JAUNKP010000017.1"/>
</dbReference>
<feature type="compositionally biased region" description="Low complexity" evidence="4">
    <location>
        <begin position="16"/>
        <end position="26"/>
    </location>
</feature>
<dbReference type="InterPro" id="IPR012338">
    <property type="entry name" value="Beta-lactam/transpept-like"/>
</dbReference>
<protein>
    <submittedName>
        <fullName evidence="7">Penicillin-binding protein 2</fullName>
    </submittedName>
</protein>
<dbReference type="OrthoDB" id="9789078at2"/>
<comment type="subcellular location">
    <subcellularLocation>
        <location evidence="1">Membrane</location>
    </subcellularLocation>
</comment>
<dbReference type="EMBL" id="RQZG01000008">
    <property type="protein sequence ID" value="RRD04940.1"/>
    <property type="molecule type" value="Genomic_DNA"/>
</dbReference>
<dbReference type="InterPro" id="IPR050515">
    <property type="entry name" value="Beta-lactam/transpept"/>
</dbReference>